<dbReference type="EnsemblMetazoa" id="CJA39329b.1">
    <property type="protein sequence ID" value="CJA39329b.1"/>
    <property type="gene ID" value="WBGene00215176"/>
</dbReference>
<keyword evidence="2" id="KW-1185">Reference proteome</keyword>
<name>A0A8R1IRE5_CAEJA</name>
<evidence type="ECO:0000313" key="2">
    <source>
        <dbReference type="Proteomes" id="UP000005237"/>
    </source>
</evidence>
<proteinExistence type="predicted"/>
<reference evidence="2" key="1">
    <citation type="submission" date="2010-08" db="EMBL/GenBank/DDBJ databases">
        <authorList>
            <consortium name="Caenorhabditis japonica Sequencing Consortium"/>
            <person name="Wilson R.K."/>
        </authorList>
    </citation>
    <scope>NUCLEOTIDE SEQUENCE [LARGE SCALE GENOMIC DNA]</scope>
    <source>
        <strain evidence="2">DF5081</strain>
    </source>
</reference>
<organism evidence="1 2">
    <name type="scientific">Caenorhabditis japonica</name>
    <dbReference type="NCBI Taxonomy" id="281687"/>
    <lineage>
        <taxon>Eukaryota</taxon>
        <taxon>Metazoa</taxon>
        <taxon>Ecdysozoa</taxon>
        <taxon>Nematoda</taxon>
        <taxon>Chromadorea</taxon>
        <taxon>Rhabditida</taxon>
        <taxon>Rhabditina</taxon>
        <taxon>Rhabditomorpha</taxon>
        <taxon>Rhabditoidea</taxon>
        <taxon>Rhabditidae</taxon>
        <taxon>Peloderinae</taxon>
        <taxon>Caenorhabditis</taxon>
    </lineage>
</organism>
<dbReference type="Proteomes" id="UP000005237">
    <property type="component" value="Unassembled WGS sequence"/>
</dbReference>
<sequence>MSSAQLFGGRSRGRAAPLGSHSDTIFAQLSYFLRDTCPAHFSFLRKTCFFMSGGSHPAISKMLGPNHVSSDLKIVQDIRYLRPIYIVKSTTEIQENRYERYLEFSAFFSYLRDDLNVVCASSSTPESCLRFF</sequence>
<dbReference type="AlphaFoldDB" id="A0A8R1IRE5"/>
<accession>A0A8R1IRE5</accession>
<evidence type="ECO:0000313" key="1">
    <source>
        <dbReference type="EnsemblMetazoa" id="CJA39329b.1"/>
    </source>
</evidence>
<protein>
    <submittedName>
        <fullName evidence="1">Uncharacterized protein</fullName>
    </submittedName>
</protein>
<reference evidence="1" key="2">
    <citation type="submission" date="2022-06" db="UniProtKB">
        <authorList>
            <consortium name="EnsemblMetazoa"/>
        </authorList>
    </citation>
    <scope>IDENTIFICATION</scope>
    <source>
        <strain evidence="1">DF5081</strain>
    </source>
</reference>